<evidence type="ECO:0000313" key="3">
    <source>
        <dbReference type="EMBL" id="GIG94941.1"/>
    </source>
</evidence>
<comment type="caution">
    <text evidence="3">The sequence shown here is derived from an EMBL/GenBank/DDBJ whole genome shotgun (WGS) entry which is preliminary data.</text>
</comment>
<feature type="domain" description="Xylose isomerase-like TIM barrel" evidence="2">
    <location>
        <begin position="199"/>
        <end position="344"/>
    </location>
</feature>
<dbReference type="EMBL" id="BONX01000008">
    <property type="protein sequence ID" value="GIG94941.1"/>
    <property type="molecule type" value="Genomic_DNA"/>
</dbReference>
<organism evidence="3 4">
    <name type="scientific">Plantactinospora mayteni</name>
    <dbReference type="NCBI Taxonomy" id="566021"/>
    <lineage>
        <taxon>Bacteria</taxon>
        <taxon>Bacillati</taxon>
        <taxon>Actinomycetota</taxon>
        <taxon>Actinomycetes</taxon>
        <taxon>Micromonosporales</taxon>
        <taxon>Micromonosporaceae</taxon>
        <taxon>Plantactinospora</taxon>
    </lineage>
</organism>
<dbReference type="InterPro" id="IPR036237">
    <property type="entry name" value="Xyl_isomerase-like_sf"/>
</dbReference>
<dbReference type="Pfam" id="PF01261">
    <property type="entry name" value="AP_endonuc_2"/>
    <property type="match status" value="1"/>
</dbReference>
<proteinExistence type="predicted"/>
<dbReference type="Gene3D" id="3.20.20.150">
    <property type="entry name" value="Divalent-metal-dependent TIM barrel enzymes"/>
    <property type="match status" value="1"/>
</dbReference>
<gene>
    <name evidence="3" type="ORF">Pma05_15140</name>
</gene>
<evidence type="ECO:0000256" key="1">
    <source>
        <dbReference type="SAM" id="MobiDB-lite"/>
    </source>
</evidence>
<dbReference type="RefSeq" id="WP_203856576.1">
    <property type="nucleotide sequence ID" value="NZ_BAAAZQ010000016.1"/>
</dbReference>
<name>A0ABQ4EJL4_9ACTN</name>
<protein>
    <recommendedName>
        <fullName evidence="2">Xylose isomerase-like TIM barrel domain-containing protein</fullName>
    </recommendedName>
</protein>
<accession>A0ABQ4EJL4</accession>
<dbReference type="Proteomes" id="UP000621500">
    <property type="component" value="Unassembled WGS sequence"/>
</dbReference>
<keyword evidence="4" id="KW-1185">Reference proteome</keyword>
<feature type="compositionally biased region" description="Basic and acidic residues" evidence="1">
    <location>
        <begin position="1"/>
        <end position="18"/>
    </location>
</feature>
<dbReference type="InterPro" id="IPR050312">
    <property type="entry name" value="IolE/XylAMocC-like"/>
</dbReference>
<dbReference type="InterPro" id="IPR013022">
    <property type="entry name" value="Xyl_isomerase-like_TIM-brl"/>
</dbReference>
<feature type="region of interest" description="Disordered" evidence="1">
    <location>
        <begin position="1"/>
        <end position="74"/>
    </location>
</feature>
<evidence type="ECO:0000313" key="4">
    <source>
        <dbReference type="Proteomes" id="UP000621500"/>
    </source>
</evidence>
<dbReference type="PANTHER" id="PTHR12110">
    <property type="entry name" value="HYDROXYPYRUVATE ISOMERASE"/>
    <property type="match status" value="1"/>
</dbReference>
<sequence>MRVTADDRENGADPDRDPGMVPGDPGRSAAAGVLRRGADPSTPAEAVSSGGGPELQRRPGQPRRRPGGDPAGAVRVANAPVSFGIYAPDAAPLGPDELLDGLAEAGYRGIDSGPLGYLGTGDRLGRRLDQVGFGLAGGWVDLRFADPDGFAADLPNLDTALDVFCAAPVDDPRFAPRPTLACSADPARMARPGVPHDPGLALPGRAWPGFAGRVQRAADRCRERGLEPVFHYHLGTDVETADEADRLLELTDVSVCLDTGHLWLAGGDPVAAVRRWGARIRQVHVKDADLTAHHRVRSAGGGLTEVVAAGGFCRLGAGGVDIAGVLAALRDIDYTGWLVVEQDAPAGRSDVATMLAEQRANRAYLHRLGLSR</sequence>
<dbReference type="PANTHER" id="PTHR12110:SF41">
    <property type="entry name" value="INOSOSE DEHYDRATASE"/>
    <property type="match status" value="1"/>
</dbReference>
<reference evidence="3 4" key="1">
    <citation type="submission" date="2021-01" db="EMBL/GenBank/DDBJ databases">
        <title>Whole genome shotgun sequence of Plantactinospora mayteni NBRC 109088.</title>
        <authorList>
            <person name="Komaki H."/>
            <person name="Tamura T."/>
        </authorList>
    </citation>
    <scope>NUCLEOTIDE SEQUENCE [LARGE SCALE GENOMIC DNA]</scope>
    <source>
        <strain evidence="3 4">NBRC 109088</strain>
    </source>
</reference>
<dbReference type="SUPFAM" id="SSF51658">
    <property type="entry name" value="Xylose isomerase-like"/>
    <property type="match status" value="1"/>
</dbReference>
<evidence type="ECO:0000259" key="2">
    <source>
        <dbReference type="Pfam" id="PF01261"/>
    </source>
</evidence>